<accession>A0AAP2G4K2</accession>
<dbReference type="RefSeq" id="WP_213945019.1">
    <property type="nucleotide sequence ID" value="NZ_JAHCMY010000004.1"/>
</dbReference>
<comment type="caution">
    <text evidence="3">The sequence shown here is derived from an EMBL/GenBank/DDBJ whole genome shotgun (WGS) entry which is preliminary data.</text>
</comment>
<feature type="transmembrane region" description="Helical" evidence="1">
    <location>
        <begin position="163"/>
        <end position="180"/>
    </location>
</feature>
<gene>
    <name evidence="3" type="ORF">KI659_09015</name>
</gene>
<dbReference type="PANTHER" id="PTHR19353:SF19">
    <property type="entry name" value="DELTA(5) FATTY ACID DESATURASE C-RELATED"/>
    <property type="match status" value="1"/>
</dbReference>
<evidence type="ECO:0000256" key="1">
    <source>
        <dbReference type="SAM" id="Phobius"/>
    </source>
</evidence>
<feature type="transmembrane region" description="Helical" evidence="1">
    <location>
        <begin position="201"/>
        <end position="223"/>
    </location>
</feature>
<feature type="domain" description="Fatty acid desaturase" evidence="2">
    <location>
        <begin position="66"/>
        <end position="337"/>
    </location>
</feature>
<feature type="transmembrane region" description="Helical" evidence="1">
    <location>
        <begin position="40"/>
        <end position="60"/>
    </location>
</feature>
<keyword evidence="1" id="KW-0472">Membrane</keyword>
<dbReference type="InterPro" id="IPR005804">
    <property type="entry name" value="FA_desaturase_dom"/>
</dbReference>
<dbReference type="GO" id="GO:0008610">
    <property type="term" value="P:lipid biosynthetic process"/>
    <property type="evidence" value="ECO:0007669"/>
    <property type="project" value="UniProtKB-ARBA"/>
</dbReference>
<dbReference type="GO" id="GO:0016020">
    <property type="term" value="C:membrane"/>
    <property type="evidence" value="ECO:0007669"/>
    <property type="project" value="TreeGrafter"/>
</dbReference>
<dbReference type="Proteomes" id="UP001319104">
    <property type="component" value="Unassembled WGS sequence"/>
</dbReference>
<keyword evidence="1" id="KW-1133">Transmembrane helix</keyword>
<dbReference type="EMBL" id="JAHCMY010000004">
    <property type="protein sequence ID" value="MBS9524151.1"/>
    <property type="molecule type" value="Genomic_DNA"/>
</dbReference>
<feature type="transmembrane region" description="Helical" evidence="1">
    <location>
        <begin position="66"/>
        <end position="88"/>
    </location>
</feature>
<reference evidence="3 4" key="1">
    <citation type="submission" date="2021-05" db="EMBL/GenBank/DDBJ databases">
        <authorList>
            <person name="Zhang Z.D."/>
            <person name="Osman G."/>
        </authorList>
    </citation>
    <scope>NUCLEOTIDE SEQUENCE [LARGE SCALE GENOMIC DNA]</scope>
    <source>
        <strain evidence="3 4">KCTC 32217</strain>
    </source>
</reference>
<protein>
    <submittedName>
        <fullName evidence="3">Acyl-CoA desaturase</fullName>
    </submittedName>
</protein>
<organism evidence="3 4">
    <name type="scientific">Litoribacter ruber</name>
    <dbReference type="NCBI Taxonomy" id="702568"/>
    <lineage>
        <taxon>Bacteria</taxon>
        <taxon>Pseudomonadati</taxon>
        <taxon>Bacteroidota</taxon>
        <taxon>Cytophagia</taxon>
        <taxon>Cytophagales</taxon>
        <taxon>Cyclobacteriaceae</taxon>
        <taxon>Litoribacter</taxon>
    </lineage>
</organism>
<name>A0AAP2G4K2_9BACT</name>
<keyword evidence="4" id="KW-1185">Reference proteome</keyword>
<evidence type="ECO:0000313" key="4">
    <source>
        <dbReference type="Proteomes" id="UP001319104"/>
    </source>
</evidence>
<evidence type="ECO:0000313" key="3">
    <source>
        <dbReference type="EMBL" id="MBS9524151.1"/>
    </source>
</evidence>
<keyword evidence="1" id="KW-0812">Transmembrane</keyword>
<dbReference type="CDD" id="cd03506">
    <property type="entry name" value="Delta6-FADS-like"/>
    <property type="match status" value="1"/>
</dbReference>
<dbReference type="InterPro" id="IPR012171">
    <property type="entry name" value="Fatty_acid_desaturase"/>
</dbReference>
<dbReference type="GO" id="GO:0016717">
    <property type="term" value="F:oxidoreductase activity, acting on paired donors, with oxidation of a pair of donors resulting in the reduction of molecular oxygen to two molecules of water"/>
    <property type="evidence" value="ECO:0007669"/>
    <property type="project" value="TreeGrafter"/>
</dbReference>
<feature type="transmembrane region" description="Helical" evidence="1">
    <location>
        <begin position="229"/>
        <end position="251"/>
    </location>
</feature>
<sequence length="365" mass="42771">MQSPLKFIDSNNSSFFLTVRNRVDHYFEKNGISRRANFQMVAKTVIYITLFISLYLLIILQVFPLFLLLVLAICLGMTMAFIGFNICHDALHGSYSSKPWVNKSLGLLFNIIGANVYIWNITHNKIHHTYTNIIGHDGDLEVAPGMVRVSPIERHKPIYRYQHIYAFFLYALASMSWFFRKDYLKFFQKKIGQHENNHPKIEYFNLFFYKFIYYTLFIILPLVFMDITWWQYLIGFFALNFAEGLVLGLVFQLAHLVEQTSFPQPEENENIEEAWAQHQMRTTANFARKSKLATFLCGGLNCQVEHHLFPKICHIHYPAISDIVKQTALEHDLPYYENKTFISALKSHANFLKRMGRPQNESLSH</sequence>
<dbReference type="AlphaFoldDB" id="A0AAP2G4K2"/>
<dbReference type="PIRSF" id="PIRSF015921">
    <property type="entry name" value="FA_sphinglp_des"/>
    <property type="match status" value="1"/>
</dbReference>
<evidence type="ECO:0000259" key="2">
    <source>
        <dbReference type="Pfam" id="PF00487"/>
    </source>
</evidence>
<dbReference type="Pfam" id="PF00487">
    <property type="entry name" value="FA_desaturase"/>
    <property type="match status" value="1"/>
</dbReference>
<feature type="transmembrane region" description="Helical" evidence="1">
    <location>
        <begin position="100"/>
        <end position="119"/>
    </location>
</feature>
<dbReference type="PANTHER" id="PTHR19353">
    <property type="entry name" value="FATTY ACID DESATURASE 2"/>
    <property type="match status" value="1"/>
</dbReference>
<proteinExistence type="predicted"/>